<organism evidence="1 2">
    <name type="scientific">Aspergillus tanneri</name>
    <dbReference type="NCBI Taxonomy" id="1220188"/>
    <lineage>
        <taxon>Eukaryota</taxon>
        <taxon>Fungi</taxon>
        <taxon>Dikarya</taxon>
        <taxon>Ascomycota</taxon>
        <taxon>Pezizomycotina</taxon>
        <taxon>Eurotiomycetes</taxon>
        <taxon>Eurotiomycetidae</taxon>
        <taxon>Eurotiales</taxon>
        <taxon>Aspergillaceae</taxon>
        <taxon>Aspergillus</taxon>
        <taxon>Aspergillus subgen. Circumdati</taxon>
    </lineage>
</organism>
<evidence type="ECO:0000313" key="1">
    <source>
        <dbReference type="EMBL" id="THC96465.1"/>
    </source>
</evidence>
<dbReference type="EMBL" id="SOSA01000112">
    <property type="protein sequence ID" value="THC96465.1"/>
    <property type="molecule type" value="Genomic_DNA"/>
</dbReference>
<sequence length="832" mass="93691">MTMAYHLSQHQQVCWSATVQQSKLTSICTAAEEDKIRDKVTYQKLDAATPQPGIDHDGQHMTFYPMLSERGFVIRLQQFHEVLVKVIVNIVDRWWDDTVSDFPSRMPLQSESEGILKTIAMAMAVDMAIQSRKGIPALRNQLSHPFNAIVYSAYKHQIMGGLLRRPVILEPAGDSDVLVDGLLSHFDLCLPIHIVRGRDSLDRGDFALLVEQKTGWRPKMVSVSELQLRPDPSSKTGFALYCSSRSPGSEIKDQPERVYQTAMRFLGIILQELDGLVKKHHVLTSDEASVLRAGIVPTILPGSQDLKKLLRVLRDERGIMKNGFVCKAARSSRGNGHLLGSEISKQEWESVLLGMQDARIRIDATSYVLQPYVQQPKFDIVVDRGQTVCDSQMVGSYFAPSGRYAGLAPWRTGNGKICNVYGAGCVIVASVTTIQEDSMHPIQICPSASKKSQGLISPDNTSLRDRKQAEETYLSVIFQYTSGLAHLPYELRYMSPNPILVSRSFLAELERFHHALSKALNNIVARWFSDREAGFPTRMPLERHEEELLQSENNVMHPYAGHQGNWRPELLLPADGEEAFKMCEINARYPFNCIELTALFYQALDSPGMKPPSLDLPADPKRLFDAIFKMFNPSLPIHFLQSRNFIESRKNVMAAFFSFAERRTGRRPRVVSPEQLHEANLLRRRVIPTIIPGSKELHELLRKTCHEGTVSKTKIILKPIRASRGAGIRFGDEMSSLEWEDILTDLQDPDIHIHPGSERTPYVIQPVVTQAEEELFLDEEMGTQRCHRVGAYHAVNGEFVGLGAWRVVVSSQRTCNMATGRAWKLGSMVVQK</sequence>
<dbReference type="Proteomes" id="UP000308092">
    <property type="component" value="Unassembled WGS sequence"/>
</dbReference>
<accession>A0A4S3JLY2</accession>
<protein>
    <submittedName>
        <fullName evidence="1">Uncharacterized protein</fullName>
    </submittedName>
</protein>
<proteinExistence type="predicted"/>
<dbReference type="VEuPathDB" id="FungiDB:EYZ11_004056"/>
<reference evidence="1 2" key="1">
    <citation type="submission" date="2019-03" db="EMBL/GenBank/DDBJ databases">
        <title>The genome sequence of a newly discovered highly antifungal drug resistant Aspergillus species, Aspergillus tanneri NIH 1004.</title>
        <authorList>
            <person name="Mounaud S."/>
            <person name="Singh I."/>
            <person name="Joardar V."/>
            <person name="Pakala S."/>
            <person name="Pakala S."/>
            <person name="Venepally P."/>
            <person name="Hoover J."/>
            <person name="Nierman W."/>
            <person name="Chung J."/>
            <person name="Losada L."/>
        </authorList>
    </citation>
    <scope>NUCLEOTIDE SEQUENCE [LARGE SCALE GENOMIC DNA]</scope>
    <source>
        <strain evidence="1 2">NIH1004</strain>
    </source>
</reference>
<gene>
    <name evidence="1" type="ORF">EYZ11_004056</name>
</gene>
<name>A0A4S3JLY2_9EURO</name>
<keyword evidence="2" id="KW-1185">Reference proteome</keyword>
<comment type="caution">
    <text evidence="1">The sequence shown here is derived from an EMBL/GenBank/DDBJ whole genome shotgun (WGS) entry which is preliminary data.</text>
</comment>
<dbReference type="SUPFAM" id="SSF56059">
    <property type="entry name" value="Glutathione synthetase ATP-binding domain-like"/>
    <property type="match status" value="1"/>
</dbReference>
<dbReference type="AlphaFoldDB" id="A0A4S3JLY2"/>
<evidence type="ECO:0000313" key="2">
    <source>
        <dbReference type="Proteomes" id="UP000308092"/>
    </source>
</evidence>